<dbReference type="AlphaFoldDB" id="A0AAD3D2X8"/>
<feature type="region of interest" description="Disordered" evidence="1">
    <location>
        <begin position="686"/>
        <end position="731"/>
    </location>
</feature>
<dbReference type="PANTHER" id="PTHR11935:SF116">
    <property type="entry name" value="HYDROLASE PNKD-RELATED"/>
    <property type="match status" value="1"/>
</dbReference>
<accession>A0AAD3D2X8</accession>
<organism evidence="3 4">
    <name type="scientific">Chaetoceros tenuissimus</name>
    <dbReference type="NCBI Taxonomy" id="426638"/>
    <lineage>
        <taxon>Eukaryota</taxon>
        <taxon>Sar</taxon>
        <taxon>Stramenopiles</taxon>
        <taxon>Ochrophyta</taxon>
        <taxon>Bacillariophyta</taxon>
        <taxon>Coscinodiscophyceae</taxon>
        <taxon>Chaetocerotophycidae</taxon>
        <taxon>Chaetocerotales</taxon>
        <taxon>Chaetocerotaceae</taxon>
        <taxon>Chaetoceros</taxon>
    </lineage>
</organism>
<evidence type="ECO:0000256" key="1">
    <source>
        <dbReference type="SAM" id="MobiDB-lite"/>
    </source>
</evidence>
<feature type="region of interest" description="Disordered" evidence="1">
    <location>
        <begin position="428"/>
        <end position="449"/>
    </location>
</feature>
<name>A0AAD3D2X8_9STRA</name>
<dbReference type="PANTHER" id="PTHR11935">
    <property type="entry name" value="BETA LACTAMASE DOMAIN"/>
    <property type="match status" value="1"/>
</dbReference>
<dbReference type="Proteomes" id="UP001054902">
    <property type="component" value="Unassembled WGS sequence"/>
</dbReference>
<evidence type="ECO:0000259" key="2">
    <source>
        <dbReference type="SMART" id="SM00849"/>
    </source>
</evidence>
<reference evidence="3 4" key="1">
    <citation type="journal article" date="2021" name="Sci. Rep.">
        <title>The genome of the diatom Chaetoceros tenuissimus carries an ancient integrated fragment of an extant virus.</title>
        <authorList>
            <person name="Hongo Y."/>
            <person name="Kimura K."/>
            <person name="Takaki Y."/>
            <person name="Yoshida Y."/>
            <person name="Baba S."/>
            <person name="Kobayashi G."/>
            <person name="Nagasaki K."/>
            <person name="Hano T."/>
            <person name="Tomaru Y."/>
        </authorList>
    </citation>
    <scope>NUCLEOTIDE SEQUENCE [LARGE SCALE GENOMIC DNA]</scope>
    <source>
        <strain evidence="3 4">NIES-3715</strain>
    </source>
</reference>
<evidence type="ECO:0000313" key="4">
    <source>
        <dbReference type="Proteomes" id="UP001054902"/>
    </source>
</evidence>
<evidence type="ECO:0000313" key="3">
    <source>
        <dbReference type="EMBL" id="GFH55755.1"/>
    </source>
</evidence>
<gene>
    <name evidence="3" type="ORF">CTEN210_12231</name>
</gene>
<feature type="compositionally biased region" description="Polar residues" evidence="1">
    <location>
        <begin position="713"/>
        <end position="725"/>
    </location>
</feature>
<comment type="caution">
    <text evidence="3">The sequence shown here is derived from an EMBL/GenBank/DDBJ whole genome shotgun (WGS) entry which is preliminary data.</text>
</comment>
<keyword evidence="4" id="KW-1185">Reference proteome</keyword>
<proteinExistence type="predicted"/>
<dbReference type="SMART" id="SM00849">
    <property type="entry name" value="Lactamase_B"/>
    <property type="match status" value="1"/>
</dbReference>
<feature type="compositionally biased region" description="Acidic residues" evidence="1">
    <location>
        <begin position="687"/>
        <end position="705"/>
    </location>
</feature>
<dbReference type="SUPFAM" id="SSF56281">
    <property type="entry name" value="Metallo-hydrolase/oxidoreductase"/>
    <property type="match status" value="1"/>
</dbReference>
<feature type="compositionally biased region" description="Polar residues" evidence="1">
    <location>
        <begin position="430"/>
        <end position="449"/>
    </location>
</feature>
<dbReference type="InterPro" id="IPR001279">
    <property type="entry name" value="Metallo-B-lactamas"/>
</dbReference>
<dbReference type="EMBL" id="BLLK01000051">
    <property type="protein sequence ID" value="GFH55755.1"/>
    <property type="molecule type" value="Genomic_DNA"/>
</dbReference>
<dbReference type="InterPro" id="IPR036866">
    <property type="entry name" value="RibonucZ/Hydroxyglut_hydro"/>
</dbReference>
<protein>
    <recommendedName>
        <fullName evidence="2">Metallo-beta-lactamase domain-containing protein</fullName>
    </recommendedName>
</protein>
<dbReference type="Gene3D" id="3.60.15.10">
    <property type="entry name" value="Ribonuclease Z/Hydroxyacylglutathione hydrolase-like"/>
    <property type="match status" value="2"/>
</dbReference>
<feature type="domain" description="Metallo-beta-lactamase" evidence="2">
    <location>
        <begin position="78"/>
        <end position="271"/>
    </location>
</feature>
<dbReference type="Pfam" id="PF00753">
    <property type="entry name" value="Lactamase_B"/>
    <property type="match status" value="1"/>
</dbReference>
<sequence>MSIARWGHLMILKMGAKGRNGVQLDENSKALPMHSRAIEQRTEVVKGRVYIHPMPQLLDNIGYLIVCLPPSSSRLKQSSSSLSILAILVDCGDAVSVKDQLELIRDVHYSKYKSMDLKLVLSTHKHHDHTAGNRGLTQDDTISSTLTDIVGGAVEKVPYCTKLVTDGEILTLPKDGANDMNELVEIECIALPSHTRGSITYVLRNKVHTDMSFHMNSASNMSISHLFTGDTMFSGGGGVPFESDFETNKDKSVDDKTVMSRFKPTGASLSIERCFAELLRRAVTEDDAIKSNDGLAIPQMVVYPGHEYTIELLQRQMQPSNLAVNSQWNKHLPGVFFELASQYFIAGHRRDLPKSTRLLTVPSTMKKELKINPYFRSLRKRGQLVITAVTVWYKYLHDEKKSQMSKFTGSRVDMEYLSMPKTFSKDEAMIQQSQSGNSEKTPSSENTWNVNQDDFRKSIFTTVYTEDLDAIVDGLRNGRLIPSVAAKKLARLSKKLDEPVVHRRPIPNTLPSEKKMYMGVLGLAVLGSSPCGLCASDSKTMNLPSPVVNTDHLLISKRKLISSLYRLGLLPSDPKSNGIDEVVLIINLLWDEARSQKEDNASESADFEVGGKEEDDLIELGELKLILYAVAYRQPSWFKRYCMPCGSTPTTVLTSKMKRSGGELVKHDVSQCQLCSSVLGCPKHDNDEDDDDLSMDDSVDVDDFDAFGLDPQAANQVSPRDSTYVKSRREI</sequence>